<feature type="domain" description="Cation efflux protein transmembrane" evidence="6">
    <location>
        <begin position="13"/>
        <end position="220"/>
    </location>
</feature>
<dbReference type="InterPro" id="IPR027469">
    <property type="entry name" value="Cation_efflux_TMD_sf"/>
</dbReference>
<comment type="subcellular location">
    <subcellularLocation>
        <location evidence="1">Membrane</location>
        <topology evidence="1">Multi-pass membrane protein</topology>
    </subcellularLocation>
</comment>
<evidence type="ECO:0000256" key="3">
    <source>
        <dbReference type="ARBA" id="ARBA00022692"/>
    </source>
</evidence>
<dbReference type="NCBIfam" id="TIGR01297">
    <property type="entry name" value="CDF"/>
    <property type="match status" value="1"/>
</dbReference>
<dbReference type="GO" id="GO:0006829">
    <property type="term" value="P:zinc ion transport"/>
    <property type="evidence" value="ECO:0007669"/>
    <property type="project" value="InterPro"/>
</dbReference>
<evidence type="ECO:0000256" key="5">
    <source>
        <dbReference type="ARBA" id="ARBA00023136"/>
    </source>
</evidence>
<dbReference type="RefSeq" id="WP_037233154.1">
    <property type="nucleotide sequence ID" value="NZ_CAJPQC010000010.1"/>
</dbReference>
<dbReference type="GeneID" id="93861197"/>
<dbReference type="PANTHER" id="PTHR13414:SF9">
    <property type="entry name" value="PROTON-COUPLED ZINC ANTIPORTER SLC30A9, MITOCHONDRIAL"/>
    <property type="match status" value="1"/>
</dbReference>
<reference evidence="7 8" key="1">
    <citation type="submission" date="2018-12" db="EMBL/GenBank/DDBJ databases">
        <authorList>
            <consortium name="Pathogen Informatics"/>
        </authorList>
    </citation>
    <scope>NUCLEOTIDE SEQUENCE [LARGE SCALE GENOMIC DNA]</scope>
    <source>
        <strain evidence="7 8">NCTC10207</strain>
    </source>
</reference>
<evidence type="ECO:0000313" key="7">
    <source>
        <dbReference type="EMBL" id="VEI22625.1"/>
    </source>
</evidence>
<keyword evidence="3" id="KW-0812">Transmembrane</keyword>
<evidence type="ECO:0000256" key="4">
    <source>
        <dbReference type="ARBA" id="ARBA00022989"/>
    </source>
</evidence>
<dbReference type="InterPro" id="IPR040177">
    <property type="entry name" value="SLC30A9"/>
</dbReference>
<keyword evidence="5" id="KW-0472">Membrane</keyword>
<name>A0A7T9Z9Z0_9MICC</name>
<dbReference type="SUPFAM" id="SSF161111">
    <property type="entry name" value="Cation efflux protein transmembrane domain-like"/>
    <property type="match status" value="1"/>
</dbReference>
<dbReference type="EMBL" id="LR134479">
    <property type="protein sequence ID" value="VEI22625.1"/>
    <property type="molecule type" value="Genomic_DNA"/>
</dbReference>
<accession>A0A7T9Z9Z0</accession>
<evidence type="ECO:0000259" key="6">
    <source>
        <dbReference type="Pfam" id="PF01545"/>
    </source>
</evidence>
<evidence type="ECO:0000256" key="2">
    <source>
        <dbReference type="ARBA" id="ARBA00022448"/>
    </source>
</evidence>
<gene>
    <name evidence="7" type="ORF">NCTC10207_00706</name>
</gene>
<evidence type="ECO:0000313" key="8">
    <source>
        <dbReference type="Proteomes" id="UP000282386"/>
    </source>
</evidence>
<proteinExistence type="predicted"/>
<protein>
    <submittedName>
        <fullName evidence="7">Ferrous iron efflux protein F</fullName>
    </submittedName>
</protein>
<keyword evidence="2" id="KW-0813">Transport</keyword>
<dbReference type="Proteomes" id="UP000282386">
    <property type="component" value="Chromosome"/>
</dbReference>
<dbReference type="PANTHER" id="PTHR13414">
    <property type="entry name" value="HUEL-CATION TRANSPORTER"/>
    <property type="match status" value="1"/>
</dbReference>
<dbReference type="GO" id="GO:0008324">
    <property type="term" value="F:monoatomic cation transmembrane transporter activity"/>
    <property type="evidence" value="ECO:0007669"/>
    <property type="project" value="InterPro"/>
</dbReference>
<evidence type="ECO:0000256" key="1">
    <source>
        <dbReference type="ARBA" id="ARBA00004141"/>
    </source>
</evidence>
<dbReference type="InterPro" id="IPR058533">
    <property type="entry name" value="Cation_efflux_TM"/>
</dbReference>
<dbReference type="Gene3D" id="1.20.1510.10">
    <property type="entry name" value="Cation efflux protein transmembrane domain"/>
    <property type="match status" value="1"/>
</dbReference>
<dbReference type="InterPro" id="IPR002524">
    <property type="entry name" value="Cation_efflux"/>
</dbReference>
<organism evidence="7 8">
    <name type="scientific">Rothia aeria</name>
    <dbReference type="NCBI Taxonomy" id="172042"/>
    <lineage>
        <taxon>Bacteria</taxon>
        <taxon>Bacillati</taxon>
        <taxon>Actinomycetota</taxon>
        <taxon>Actinomycetes</taxon>
        <taxon>Micrococcales</taxon>
        <taxon>Micrococcaceae</taxon>
        <taxon>Rothia</taxon>
    </lineage>
</organism>
<dbReference type="Pfam" id="PF01545">
    <property type="entry name" value="Cation_efflux"/>
    <property type="match status" value="1"/>
</dbReference>
<dbReference type="GO" id="GO:0016020">
    <property type="term" value="C:membrane"/>
    <property type="evidence" value="ECO:0007669"/>
    <property type="project" value="UniProtKB-SubCell"/>
</dbReference>
<sequence>MSANSSHSGSGAIIAALVANLGIAVLKFVAFILTRSSSMLAEAIHSVADSGNQLLLLVGGKVSQRAADEEHPFGYGRNRYIYAFIVSIIIFALGGLFALYEGYEKWHDPHGITEWQWVPVAVLVGAILLEGNSFRVAVKESRELKGTQGWFRFLRTSKNPELPVLLLEDAGALLGLILALLGVSMTLLTGNGLWDAAGTLAIGVLLVVIAVFLASEMKSLILGEAATPEDLAKIRAAIENGDSDRLIHIKTVHLGPEEILVAAKIRIHDADTGITVANEIDEAEARIREAVPAARVIYLEPDVYRPAEA</sequence>
<dbReference type="AlphaFoldDB" id="A0A7T9Z9Z0"/>
<keyword evidence="4" id="KW-1133">Transmembrane helix</keyword>